<proteinExistence type="predicted"/>
<reference evidence="2" key="1">
    <citation type="submission" date="2023-07" db="EMBL/GenBank/DDBJ databases">
        <title>Between Cages and Wild: Unraveling the Impact of Captivity on Animal Microbiomes and Antimicrobial Resistance.</title>
        <authorList>
            <person name="Schmartz G.P."/>
            <person name="Rehner J."/>
            <person name="Schuff M.J."/>
            <person name="Becker S.L."/>
            <person name="Kravczyk M."/>
            <person name="Gurevich A."/>
            <person name="Francke R."/>
            <person name="Mueller R."/>
            <person name="Keller V."/>
            <person name="Keller A."/>
        </authorList>
    </citation>
    <scope>NUCLEOTIDE SEQUENCE</scope>
    <source>
        <strain evidence="2">S12M_St_49</strain>
    </source>
</reference>
<comment type="caution">
    <text evidence="2">The sequence shown here is derived from an EMBL/GenBank/DDBJ whole genome shotgun (WGS) entry which is preliminary data.</text>
</comment>
<dbReference type="InterPro" id="IPR012902">
    <property type="entry name" value="N_methyl_site"/>
</dbReference>
<dbReference type="PROSITE" id="PS00409">
    <property type="entry name" value="PROKAR_NTER_METHYL"/>
    <property type="match status" value="1"/>
</dbReference>
<keyword evidence="3" id="KW-1185">Reference proteome</keyword>
<keyword evidence="1" id="KW-1133">Transmembrane helix</keyword>
<accession>A0AA43RIR0</accession>
<evidence type="ECO:0000313" key="2">
    <source>
        <dbReference type="EMBL" id="MDO4841591.1"/>
    </source>
</evidence>
<name>A0AA43RIR0_9ACTN</name>
<dbReference type="Proteomes" id="UP001168575">
    <property type="component" value="Unassembled WGS sequence"/>
</dbReference>
<dbReference type="NCBIfam" id="TIGR02532">
    <property type="entry name" value="IV_pilin_GFxxxE"/>
    <property type="match status" value="1"/>
</dbReference>
<evidence type="ECO:0000256" key="1">
    <source>
        <dbReference type="SAM" id="Phobius"/>
    </source>
</evidence>
<dbReference type="Pfam" id="PF07963">
    <property type="entry name" value="N_methyl"/>
    <property type="match status" value="1"/>
</dbReference>
<gene>
    <name evidence="2" type="ORF">Q3982_02815</name>
</gene>
<keyword evidence="1" id="KW-0812">Transmembrane</keyword>
<feature type="transmembrane region" description="Helical" evidence="1">
    <location>
        <begin position="7"/>
        <end position="31"/>
    </location>
</feature>
<keyword evidence="1" id="KW-0472">Membrane</keyword>
<protein>
    <submittedName>
        <fullName evidence="2">Prepilin-type N-terminal cleavage/methylation domain-containing protein</fullName>
    </submittedName>
</protein>
<organism evidence="2 3">
    <name type="scientific">Phoenicibacter congonensis</name>
    <dbReference type="NCBI Taxonomy" id="1944646"/>
    <lineage>
        <taxon>Bacteria</taxon>
        <taxon>Bacillati</taxon>
        <taxon>Actinomycetota</taxon>
        <taxon>Coriobacteriia</taxon>
        <taxon>Eggerthellales</taxon>
        <taxon>Eggerthellaceae</taxon>
        <taxon>Phoenicibacter</taxon>
    </lineage>
</organism>
<sequence>MGKDNKGFSLVELLVAITISAIVAGGIGYLLTTSLRMYNKDTVDVSLQQELQITLNQIVDYAMESETIVADFDDTYPNYLALGTFESVSGTGVLDKTKLNAQIIWQDGNKLYIKKATIADFCLSADPENAHYREIDKSKIVSLIPSAGTSSDANLLAQYVTAFKVTGIGGIVEVKDESGNVTGHAYENPLSIILELEFKKSVAAANKNKKVKDTAYLRNKVTNDIYVNVSGQSYQYCSLYEKNSVSVETTTVDMEKKAGILQIPGSEHGGVSYDLNILEIVPDYTYDYVQYVLGGENGAILNSANTSYGKSASIKPISPSELEGFFIRSAGGRYNNNSTYGQTSFYPNVKADIPAMYITPAKSRVGYYEYVGVDNGGIYAIDSVTSSMGPATGGAGTGDTKPVIDYFVHDSYGNTTDFTGKYYRPIFEYVGEDEEKTDSWYYTVVSANEVTGGEYDKEILVINHENWTEKKEIYKYVGASLGHYDLTFGWPQTSYGVNNAFYRVSGDINDTFSAENGRYYAHLTGNKWEYRTDTSSYTVGFDYSRRVEDVMMFSKYHNQDPSKSKDYGWIWHEEASGKVHDEIVSGTRFTSASLIDTGGYVNYSSPSEKNRIYLKDHIRNTVINNETFKLFTMQDIFEEYTPNSMLDIRYGIWDTTNEKYCEVNKNALSSWEGSGHKVTLNVRIPTDVTATDIENSDLIIFGVNGDGGFDYAKQLYELIRGSVSAQTNTYSSSNDLSFENVLLIYKKVIAEEVGIACPYTLISAGGNKASTNIGRLFEMLYCVQNEDITKESIVNETVTNAKLKKIKKQGETSNYWTIDPDYQKDMPDRVLVQGSGREMFSDFIKSMANKALSKPLYDDKTLSHPTTDFVYIEESGADAGSIIVPAKNETIEGYVFNNSAKVISEWGGGGGGALSAFEENLLQWNTNKYLCDRYRSSFTGYDKTTFVWNPVYKHFYKFSYSEPQAGIYRNQLVWNQTSDLLHFSKSGGSGLLGIQTIRNNTKNEGAAIPADIIGNINYVGADLEEAAVYRRNNQGDTTVKQYSDMPDYSMKIIDLPDYLADPTKPDTVVTKKVLYLSEEQFKKAQTEGLYLYVLIKSSKDPSSYNKCVLWYEKNEKDAEGKPLKGRVDYVDFDFGTDNKETSENVIKYASGLLPDNNINPAEKYVREYRYHVPAQYFANLAPPYNNKNNMIIARIDKTAEREYEGNDTLYIYIRDTFDLE</sequence>
<dbReference type="EMBL" id="JAUMVS010000030">
    <property type="protein sequence ID" value="MDO4841591.1"/>
    <property type="molecule type" value="Genomic_DNA"/>
</dbReference>
<dbReference type="AlphaFoldDB" id="A0AA43RIR0"/>
<evidence type="ECO:0000313" key="3">
    <source>
        <dbReference type="Proteomes" id="UP001168575"/>
    </source>
</evidence>